<dbReference type="SUPFAM" id="SSF53850">
    <property type="entry name" value="Periplasmic binding protein-like II"/>
    <property type="match status" value="1"/>
</dbReference>
<keyword evidence="3" id="KW-1185">Reference proteome</keyword>
<feature type="non-terminal residue" evidence="2">
    <location>
        <position position="1"/>
    </location>
</feature>
<feature type="non-terminal residue" evidence="2">
    <location>
        <position position="145"/>
    </location>
</feature>
<dbReference type="Proteomes" id="UP001642464">
    <property type="component" value="Unassembled WGS sequence"/>
</dbReference>
<gene>
    <name evidence="2" type="ORF">SCF082_LOCUS35603</name>
</gene>
<comment type="caution">
    <text evidence="2">The sequence shown here is derived from an EMBL/GenBank/DDBJ whole genome shotgun (WGS) entry which is preliminary data.</text>
</comment>
<protein>
    <submittedName>
        <fullName evidence="2">4</fullName>
    </submittedName>
</protein>
<accession>A0ABP0P8I0</accession>
<dbReference type="Pfam" id="PF09084">
    <property type="entry name" value="NMT1"/>
    <property type="match status" value="1"/>
</dbReference>
<name>A0ABP0P8I0_9DINO</name>
<dbReference type="InterPro" id="IPR015168">
    <property type="entry name" value="SsuA/THI5"/>
</dbReference>
<sequence>GNRAVTEIGLHPFMLAHANEGFRDYALLPVPLLRQFRHKSIFVRADSGIKTAQDLKGRRVGTPGYSSTSLTWIRGVLRDEYGVTPSDMVWVIANKDSSSGEAGAISAQEQVNPEGVTIETGPPGLDESELLLNGEVDALIHAGTP</sequence>
<evidence type="ECO:0000259" key="1">
    <source>
        <dbReference type="Pfam" id="PF09084"/>
    </source>
</evidence>
<dbReference type="EMBL" id="CAXAMM010034127">
    <property type="protein sequence ID" value="CAK9072355.1"/>
    <property type="molecule type" value="Genomic_DNA"/>
</dbReference>
<proteinExistence type="predicted"/>
<evidence type="ECO:0000313" key="2">
    <source>
        <dbReference type="EMBL" id="CAK9072355.1"/>
    </source>
</evidence>
<organism evidence="2 3">
    <name type="scientific">Durusdinium trenchii</name>
    <dbReference type="NCBI Taxonomy" id="1381693"/>
    <lineage>
        <taxon>Eukaryota</taxon>
        <taxon>Sar</taxon>
        <taxon>Alveolata</taxon>
        <taxon>Dinophyceae</taxon>
        <taxon>Suessiales</taxon>
        <taxon>Symbiodiniaceae</taxon>
        <taxon>Durusdinium</taxon>
    </lineage>
</organism>
<feature type="domain" description="SsuA/THI5-like" evidence="1">
    <location>
        <begin position="39"/>
        <end position="97"/>
    </location>
</feature>
<evidence type="ECO:0000313" key="3">
    <source>
        <dbReference type="Proteomes" id="UP001642464"/>
    </source>
</evidence>
<reference evidence="2 3" key="1">
    <citation type="submission" date="2024-02" db="EMBL/GenBank/DDBJ databases">
        <authorList>
            <person name="Chen Y."/>
            <person name="Shah S."/>
            <person name="Dougan E. K."/>
            <person name="Thang M."/>
            <person name="Chan C."/>
        </authorList>
    </citation>
    <scope>NUCLEOTIDE SEQUENCE [LARGE SCALE GENOMIC DNA]</scope>
</reference>
<dbReference type="Gene3D" id="3.40.190.10">
    <property type="entry name" value="Periplasmic binding protein-like II"/>
    <property type="match status" value="1"/>
</dbReference>